<dbReference type="PATRIC" id="fig|630.128.peg.4288"/>
<reference evidence="1" key="1">
    <citation type="submission" date="2004-06" db="EMBL/GenBank/DDBJ databases">
        <title>LPS genes of a serotype O:5 strain of Yersinia enterocolitica biotype 1A.</title>
        <authorList>
            <person name="Tennant S.M."/>
            <person name="Joe A."/>
            <person name="Robins-Browne R.M."/>
        </authorList>
    </citation>
    <scope>NUCLEOTIDE SEQUENCE</scope>
    <source>
        <strain evidence="1">T83</strain>
    </source>
</reference>
<organism evidence="1">
    <name type="scientific">Yersinia enterocolitica</name>
    <dbReference type="NCBI Taxonomy" id="630"/>
    <lineage>
        <taxon>Bacteria</taxon>
        <taxon>Pseudomonadati</taxon>
        <taxon>Pseudomonadota</taxon>
        <taxon>Gammaproteobacteria</taxon>
        <taxon>Enterobacterales</taxon>
        <taxon>Yersiniaceae</taxon>
        <taxon>Yersinia</taxon>
    </lineage>
</organism>
<dbReference type="KEGG" id="yef:FORC2_0123"/>
<dbReference type="RefSeq" id="WP_046694393.1">
    <property type="nucleotide sequence ID" value="NZ_CP009456.1"/>
</dbReference>
<dbReference type="InterPro" id="IPR011990">
    <property type="entry name" value="TPR-like_helical_dom_sf"/>
</dbReference>
<dbReference type="SUPFAM" id="SSF48452">
    <property type="entry name" value="TPR-like"/>
    <property type="match status" value="1"/>
</dbReference>
<evidence type="ECO:0000313" key="1">
    <source>
        <dbReference type="EMBL" id="AAT91791.1"/>
    </source>
</evidence>
<dbReference type="AlphaFoldDB" id="Q692L8"/>
<dbReference type="EMBL" id="AY653208">
    <property type="protein sequence ID" value="AAT91791.1"/>
    <property type="molecule type" value="Genomic_DNA"/>
</dbReference>
<protein>
    <submittedName>
        <fullName evidence="1">Uncharacterized protein</fullName>
    </submittedName>
</protein>
<proteinExistence type="predicted"/>
<dbReference type="Gene3D" id="1.25.40.10">
    <property type="entry name" value="Tetratricopeptide repeat domain"/>
    <property type="match status" value="1"/>
</dbReference>
<name>Q692L8_YEREN</name>
<accession>Q692L8</accession>
<sequence>MNIYQKVKKNIISYRNFLFGSKQDDSEIYLVQARDLIIKCEFLAAHKCYENARHCNPNNLECYIGIALCQYHLDMTESAIKTMLDAEFYFGKHDAILTLLVRCFLKNKSWEELESYWYKLDQEFNEKFPEDFYILTSEIYVSLLKSGTEFERFSSSLLERLIFQQDSSVSPKSNPILCSILFHYHEYDRPFYLFLLQQVKRFIEMYDSTFEYQKTTATIMLTFGLVDTQTRERLLETYFESFDLYSHWSFVLIGSGSSNLWDESMLSSVDSITSVRKIIKNKIFCSDVTQPALLYRMVIITSICCRDQLPILIKYIKNTGLSQTGDLDGYREDLSFIVQQHDVSECNSSAVVDIKRPLNIAFCVSGQLRGYKKAFESWTKLGLADHNVTYIVHTWSDIGESTLTPPKDVRSLPPQFQMEFRSLWNKLGPEVMKARYQHFFSLWPDNGDVANVKSLKKFYGSDFVFVDDDSEPPFNHFSNPEKMYYKIWQCQNKINEFQEGFDLVVRIRPDIEFTENINLDWYEIYIMCLERQVIFCEEYYSGCPTYMFPNIGYCMPDLIAITTPDLMNRYASAYKMTLREDSNMLCLKHFPREFKAHTNVAYSTLYNGIIVEGIPLPCKLVFANKPSREMMIEALQMDARERNDCMDILLLEALYRS</sequence>